<dbReference type="Proteomes" id="UP000198584">
    <property type="component" value="Unassembled WGS sequence"/>
</dbReference>
<dbReference type="OrthoDB" id="9796186at2"/>
<dbReference type="AlphaFoldDB" id="A0A1H3VPX9"/>
<dbReference type="PROSITE" id="PS50932">
    <property type="entry name" value="HTH_LACI_2"/>
    <property type="match status" value="1"/>
</dbReference>
<dbReference type="CDD" id="cd01392">
    <property type="entry name" value="HTH_LacI"/>
    <property type="match status" value="1"/>
</dbReference>
<evidence type="ECO:0000259" key="5">
    <source>
        <dbReference type="PROSITE" id="PS50932"/>
    </source>
</evidence>
<dbReference type="InterPro" id="IPR010982">
    <property type="entry name" value="Lambda_DNA-bd_dom_sf"/>
</dbReference>
<accession>A0A1H3VPX9</accession>
<evidence type="ECO:0000313" key="6">
    <source>
        <dbReference type="EMBL" id="SDZ76820.1"/>
    </source>
</evidence>
<dbReference type="EMBL" id="FNQR01000001">
    <property type="protein sequence ID" value="SDZ76820.1"/>
    <property type="molecule type" value="Genomic_DNA"/>
</dbReference>
<protein>
    <submittedName>
        <fullName evidence="6">LacI family transcriptional regulator</fullName>
    </submittedName>
</protein>
<dbReference type="SMART" id="SM00354">
    <property type="entry name" value="HTH_LACI"/>
    <property type="match status" value="1"/>
</dbReference>
<dbReference type="PANTHER" id="PTHR30146:SF148">
    <property type="entry name" value="HTH-TYPE TRANSCRIPTIONAL REPRESSOR PURR-RELATED"/>
    <property type="match status" value="1"/>
</dbReference>
<dbReference type="Gene3D" id="3.40.50.2300">
    <property type="match status" value="2"/>
</dbReference>
<dbReference type="SUPFAM" id="SSF53822">
    <property type="entry name" value="Periplasmic binding protein-like I"/>
    <property type="match status" value="1"/>
</dbReference>
<proteinExistence type="predicted"/>
<dbReference type="SUPFAM" id="SSF47413">
    <property type="entry name" value="lambda repressor-like DNA-binding domains"/>
    <property type="match status" value="1"/>
</dbReference>
<dbReference type="Gene3D" id="1.10.260.40">
    <property type="entry name" value="lambda repressor-like DNA-binding domains"/>
    <property type="match status" value="1"/>
</dbReference>
<dbReference type="InterPro" id="IPR000843">
    <property type="entry name" value="HTH_LacI"/>
</dbReference>
<gene>
    <name evidence="6" type="ORF">SAMN05421743_101128</name>
</gene>
<reference evidence="6 7" key="1">
    <citation type="submission" date="2016-10" db="EMBL/GenBank/DDBJ databases">
        <authorList>
            <person name="de Groot N.N."/>
        </authorList>
    </citation>
    <scope>NUCLEOTIDE SEQUENCE [LARGE SCALE GENOMIC DNA]</scope>
    <source>
        <strain evidence="6 7">CCM7597</strain>
    </source>
</reference>
<keyword evidence="3" id="KW-0238">DNA-binding</keyword>
<keyword evidence="1" id="KW-0678">Repressor</keyword>
<evidence type="ECO:0000256" key="3">
    <source>
        <dbReference type="ARBA" id="ARBA00023125"/>
    </source>
</evidence>
<dbReference type="PANTHER" id="PTHR30146">
    <property type="entry name" value="LACI-RELATED TRANSCRIPTIONAL REPRESSOR"/>
    <property type="match status" value="1"/>
</dbReference>
<keyword evidence="2" id="KW-0805">Transcription regulation</keyword>
<dbReference type="Pfam" id="PF00356">
    <property type="entry name" value="LacI"/>
    <property type="match status" value="1"/>
</dbReference>
<sequence length="357" mass="39840">MPIGKRFHKLFGEVKNVEKTVTIKDVARKANVSISTVSRVLNNSGYTSASVKEKVNKAVDELKFQKNMVATAMIKKQTSTFGLIIPDIKNIFYGELTRAIEDKAHQHGFNVILCNTDNNLEKEKEYLNFLLRKGIDGIIFSTPEINDRNIREVMKSRPDLPMVILGSKVQNVRLDEVLVDNVDGGYTATEHLIDLGHERIGYIGGQPDSYATVERLKGFKAAMEERALPLDKNHIKLDEFKIHSGYEKGKEILAENDRPTAIFAGNDAIAVGVYKAARELGIRIPEDLSVIGFDDSQFAEIVDPGLTTIRTPIAEMGEKTVELAVQIIKENKNFKESIMFPPTLVERASTASVKKVH</sequence>
<keyword evidence="7" id="KW-1185">Reference proteome</keyword>
<dbReference type="Pfam" id="PF13377">
    <property type="entry name" value="Peripla_BP_3"/>
    <property type="match status" value="1"/>
</dbReference>
<feature type="domain" description="HTH lacI-type" evidence="5">
    <location>
        <begin position="21"/>
        <end position="75"/>
    </location>
</feature>
<evidence type="ECO:0000313" key="7">
    <source>
        <dbReference type="Proteomes" id="UP000198584"/>
    </source>
</evidence>
<dbReference type="GO" id="GO:0000976">
    <property type="term" value="F:transcription cis-regulatory region binding"/>
    <property type="evidence" value="ECO:0007669"/>
    <property type="project" value="TreeGrafter"/>
</dbReference>
<dbReference type="PROSITE" id="PS00356">
    <property type="entry name" value="HTH_LACI_1"/>
    <property type="match status" value="1"/>
</dbReference>
<keyword evidence="4" id="KW-0804">Transcription</keyword>
<evidence type="ECO:0000256" key="4">
    <source>
        <dbReference type="ARBA" id="ARBA00023163"/>
    </source>
</evidence>
<name>A0A1H3VPX9_9BACI</name>
<dbReference type="CDD" id="cd06267">
    <property type="entry name" value="PBP1_LacI_sugar_binding-like"/>
    <property type="match status" value="1"/>
</dbReference>
<dbReference type="STRING" id="571932.SAMN05421743_101128"/>
<dbReference type="InterPro" id="IPR028082">
    <property type="entry name" value="Peripla_BP_I"/>
</dbReference>
<evidence type="ECO:0000256" key="1">
    <source>
        <dbReference type="ARBA" id="ARBA00022491"/>
    </source>
</evidence>
<organism evidence="6 7">
    <name type="scientific">Thalassobacillus cyri</name>
    <dbReference type="NCBI Taxonomy" id="571932"/>
    <lineage>
        <taxon>Bacteria</taxon>
        <taxon>Bacillati</taxon>
        <taxon>Bacillota</taxon>
        <taxon>Bacilli</taxon>
        <taxon>Bacillales</taxon>
        <taxon>Bacillaceae</taxon>
        <taxon>Thalassobacillus</taxon>
    </lineage>
</organism>
<dbReference type="GO" id="GO:0003700">
    <property type="term" value="F:DNA-binding transcription factor activity"/>
    <property type="evidence" value="ECO:0007669"/>
    <property type="project" value="TreeGrafter"/>
</dbReference>
<evidence type="ECO:0000256" key="2">
    <source>
        <dbReference type="ARBA" id="ARBA00023015"/>
    </source>
</evidence>
<dbReference type="InterPro" id="IPR046335">
    <property type="entry name" value="LacI/GalR-like_sensor"/>
</dbReference>
<dbReference type="PRINTS" id="PR00036">
    <property type="entry name" value="HTHLACI"/>
</dbReference>